<proteinExistence type="predicted"/>
<reference evidence="2 3" key="1">
    <citation type="submission" date="2020-05" db="EMBL/GenBank/DDBJ databases">
        <title>Sulfurimonas marisnigri, sp. nov., and Sulfurimonas baltica, sp. nov., manganese oxide reducing chemolithoautotrophs of the class Epsilonproteobacteria isolated from the pelagic redoxclines of the Black and Baltic Seas and emended description of the genus Sulfurimonas.</title>
        <authorList>
            <person name="Henkel J.V."/>
            <person name="Laudan C."/>
            <person name="Werner J."/>
            <person name="Neu T."/>
            <person name="Plewe S."/>
            <person name="Sproer C."/>
            <person name="Bunk B."/>
            <person name="Schulz-Vogt H.N."/>
        </authorList>
    </citation>
    <scope>NUCLEOTIDE SEQUENCE [LARGE SCALE GENOMIC DNA]</scope>
    <source>
        <strain evidence="2 3">GD2</strain>
    </source>
</reference>
<dbReference type="EMBL" id="CP054492">
    <property type="protein sequence ID" value="QOY52445.1"/>
    <property type="molecule type" value="Genomic_DNA"/>
</dbReference>
<evidence type="ECO:0008006" key="4">
    <source>
        <dbReference type="Google" id="ProtNLM"/>
    </source>
</evidence>
<name>A0A7S7LW26_9BACT</name>
<dbReference type="RefSeq" id="WP_194370505.1">
    <property type="nucleotide sequence ID" value="NZ_CP054492.1"/>
</dbReference>
<keyword evidence="3" id="KW-1185">Reference proteome</keyword>
<feature type="chain" id="PRO_5032388498" description="Alginate export domain-containing protein" evidence="1">
    <location>
        <begin position="21"/>
        <end position="456"/>
    </location>
</feature>
<dbReference type="Gene3D" id="2.40.160.10">
    <property type="entry name" value="Porin"/>
    <property type="match status" value="1"/>
</dbReference>
<organism evidence="2 3">
    <name type="scientific">Candidatus Sulfurimonas baltica</name>
    <dbReference type="NCBI Taxonomy" id="2740404"/>
    <lineage>
        <taxon>Bacteria</taxon>
        <taxon>Pseudomonadati</taxon>
        <taxon>Campylobacterota</taxon>
        <taxon>Epsilonproteobacteria</taxon>
        <taxon>Campylobacterales</taxon>
        <taxon>Sulfurimonadaceae</taxon>
        <taxon>Sulfurimonas</taxon>
    </lineage>
</organism>
<evidence type="ECO:0000313" key="3">
    <source>
        <dbReference type="Proteomes" id="UP000593994"/>
    </source>
</evidence>
<evidence type="ECO:0000256" key="1">
    <source>
        <dbReference type="SAM" id="SignalP"/>
    </source>
</evidence>
<dbReference type="InterPro" id="IPR023614">
    <property type="entry name" value="Porin_dom_sf"/>
</dbReference>
<accession>A0A7S7LW26</accession>
<dbReference type="KEGG" id="sbal:HUE88_01740"/>
<protein>
    <recommendedName>
        <fullName evidence="4">Alginate export domain-containing protein</fullName>
    </recommendedName>
</protein>
<dbReference type="AlphaFoldDB" id="A0A7S7LW26"/>
<sequence>MKLKRLSLVAVMLIGSSAFAIENTKVSGNAELYYGTQSSTENDTDMFNKDSSYTNFAARLDLTTDLTKGVSAGVGMQVVTTLGVEHNLVDSVWSNAHTASASTGATFHSALGGNLQVDSAMWFDEVWLAGTAFDTTLKIGRQSLDTPLAFTETWGVDKNTFEAVVLINQSLPNTTIVATYIGKSNGSADDMSSNRENNASNNLNDYGAAAAGYVSADGLFNTFGVQGTYAFGLVNNSFKPLTVQAWYYDMIDLAQAYWLQADLNLDGILVGAQYASTDLDDNANLGTLTSFAPIGANTEATTAYSAMIGYEAKDVVTVKLAYSSVDEDGTLGVANTATGSVATIGGVSKLYTEMRWNYGNVSAVGADTFAITAQTKVSDIDLFLGYYDTDIEAGSATVQAVRGFAARELQEVAFRASTSFGPLDTAAAIIYADNDEVGTASDAESIDLQLYLTYNF</sequence>
<gene>
    <name evidence="2" type="ORF">HUE88_01740</name>
</gene>
<feature type="signal peptide" evidence="1">
    <location>
        <begin position="1"/>
        <end position="20"/>
    </location>
</feature>
<dbReference type="Proteomes" id="UP000593994">
    <property type="component" value="Chromosome"/>
</dbReference>
<evidence type="ECO:0000313" key="2">
    <source>
        <dbReference type="EMBL" id="QOY52445.1"/>
    </source>
</evidence>
<keyword evidence="1" id="KW-0732">Signal</keyword>